<feature type="compositionally biased region" description="Low complexity" evidence="8">
    <location>
        <begin position="1077"/>
        <end position="1087"/>
    </location>
</feature>
<keyword evidence="5" id="KW-1015">Disulfide bond</keyword>
<dbReference type="InterPro" id="IPR036508">
    <property type="entry name" value="Chitin-bd_dom_sf"/>
</dbReference>
<feature type="domain" description="Chitin-binding type-2" evidence="10">
    <location>
        <begin position="1347"/>
        <end position="1403"/>
    </location>
</feature>
<feature type="domain" description="GH18" evidence="11">
    <location>
        <begin position="465"/>
        <end position="844"/>
    </location>
</feature>
<feature type="signal peptide" evidence="9">
    <location>
        <begin position="1"/>
        <end position="20"/>
    </location>
</feature>
<dbReference type="CDD" id="cd02872">
    <property type="entry name" value="GH18_chitolectin_chitotriosidase"/>
    <property type="match status" value="1"/>
</dbReference>
<evidence type="ECO:0000256" key="3">
    <source>
        <dbReference type="ARBA" id="ARBA00022729"/>
    </source>
</evidence>
<dbReference type="KEGG" id="lak:106153230"/>
<dbReference type="FunFam" id="3.10.50.10:FF:000001">
    <property type="entry name" value="Chitinase 3-like 1"/>
    <property type="match status" value="1"/>
</dbReference>
<dbReference type="InterPro" id="IPR001579">
    <property type="entry name" value="Glyco_hydro_18_chit_AS"/>
</dbReference>
<dbReference type="SUPFAM" id="SSF51445">
    <property type="entry name" value="(Trans)glycosidases"/>
    <property type="match status" value="2"/>
</dbReference>
<feature type="region of interest" description="Disordered" evidence="8">
    <location>
        <begin position="1642"/>
        <end position="1683"/>
    </location>
</feature>
<feature type="compositionally biased region" description="Low complexity" evidence="8">
    <location>
        <begin position="1189"/>
        <end position="1198"/>
    </location>
</feature>
<dbReference type="InParanoid" id="A0A2R2MI59"/>
<feature type="compositionally biased region" description="Low complexity" evidence="8">
    <location>
        <begin position="1968"/>
        <end position="1992"/>
    </location>
</feature>
<dbReference type="InterPro" id="IPR029070">
    <property type="entry name" value="Chitinase_insertion_sf"/>
</dbReference>
<dbReference type="Gene3D" id="2.170.140.10">
    <property type="entry name" value="Chitin binding domain"/>
    <property type="match status" value="7"/>
</dbReference>
<keyword evidence="6 7" id="KW-0326">Glycosidase</keyword>
<dbReference type="PANTHER" id="PTHR11177">
    <property type="entry name" value="CHITINASE"/>
    <property type="match status" value="1"/>
</dbReference>
<feature type="domain" description="Chitin-binding type-2" evidence="10">
    <location>
        <begin position="1798"/>
        <end position="1855"/>
    </location>
</feature>
<evidence type="ECO:0000256" key="8">
    <source>
        <dbReference type="SAM" id="MobiDB-lite"/>
    </source>
</evidence>
<dbReference type="InterPro" id="IPR050314">
    <property type="entry name" value="Glycosyl_Hydrlase_18"/>
</dbReference>
<feature type="region of interest" description="Disordered" evidence="8">
    <location>
        <begin position="1524"/>
        <end position="1552"/>
    </location>
</feature>
<evidence type="ECO:0000259" key="11">
    <source>
        <dbReference type="PROSITE" id="PS51910"/>
    </source>
</evidence>
<feature type="chain" id="PRO_5015201116" evidence="9">
    <location>
        <begin position="21"/>
        <end position="2257"/>
    </location>
</feature>
<feature type="region of interest" description="Disordered" evidence="8">
    <location>
        <begin position="1062"/>
        <end position="1089"/>
    </location>
</feature>
<feature type="region of interest" description="Disordered" evidence="8">
    <location>
        <begin position="398"/>
        <end position="459"/>
    </location>
</feature>
<keyword evidence="12" id="KW-1185">Reference proteome</keyword>
<dbReference type="GeneID" id="106153230"/>
<feature type="compositionally biased region" description="Low complexity" evidence="8">
    <location>
        <begin position="2107"/>
        <end position="2178"/>
    </location>
</feature>
<feature type="domain" description="Chitin-binding type-2" evidence="10">
    <location>
        <begin position="893"/>
        <end position="952"/>
    </location>
</feature>
<dbReference type="FunFam" id="3.20.20.80:FF:000007">
    <property type="entry name" value="Acidic mammalian chitinase"/>
    <property type="match status" value="2"/>
</dbReference>
<organism evidence="12 13">
    <name type="scientific">Lingula anatina</name>
    <name type="common">Brachiopod</name>
    <name type="synonym">Lingula unguis</name>
    <dbReference type="NCBI Taxonomy" id="7574"/>
    <lineage>
        <taxon>Eukaryota</taxon>
        <taxon>Metazoa</taxon>
        <taxon>Spiralia</taxon>
        <taxon>Lophotrochozoa</taxon>
        <taxon>Brachiopoda</taxon>
        <taxon>Linguliformea</taxon>
        <taxon>Lingulata</taxon>
        <taxon>Lingulida</taxon>
        <taxon>Linguloidea</taxon>
        <taxon>Lingulidae</taxon>
        <taxon>Lingula</taxon>
    </lineage>
</organism>
<evidence type="ECO:0000256" key="9">
    <source>
        <dbReference type="SAM" id="SignalP"/>
    </source>
</evidence>
<dbReference type="Pfam" id="PF00704">
    <property type="entry name" value="Glyco_hydro_18"/>
    <property type="match status" value="2"/>
</dbReference>
<feature type="region of interest" description="Disordered" evidence="8">
    <location>
        <begin position="1754"/>
        <end position="1778"/>
    </location>
</feature>
<sequence>MKHLELVAVALLNLILPSFPETAEFRRVCYYANWSVYRTGDSKFLIELLDLSACTHAIYAFATLVNGQLAPSEWNDDITYPQRHFFGGNYRRFNNQKVGTNLKTLLGVGGRNLGNTPFAQIVSTAESRRRFITHAVEFLTSRGFDGLSLEWNYPGSVAADDKEKFATWVKEIKSEFERHALLLSIAILGDQQIISKAYNLPELSKYIDFATVMAFDFASGSEKTIRHHSPLYGLKGPADTTDTASQHWLVQHLIKDGLDRSRIVPVLPAFGVGYTLASPDNIAFGSAAYKPGTAGASGAGDQVLLYHEICNKVTSPGTSWKRAWSDLSKAPVVYNNESWQWYSYDDEYSVAYKTKYAKDQRLGGIGVWSIDEDDFQSSCGPRSFPLIRHIQDVVSGTARATTPSYPRLPAPQTATPAPTPPDGGGQRPSPTPPQTPPAPVSTEVPVPSSAPCDDKPAVRRNPSQYRRVCYYTNWSQYRSGVGKFLPSHIDPSLCSHVIFAFARLERGLLVPAEWNDLGTAWNRGLYDQMRDIKSKNKKLKILLAVGGWVLGVEPFTEMVATSASRATFIIHAINFIREHGFDGLDIDWEWPAQRDSPAIDRVRFTYLLQELRAAIEKDASSTNRTKLLLSAAVAQNVKVIDTGYEACHIHKYVDFLSVIGFDFYSSEGSVLGINSPLYHTCAEQYTEWGLERNMYFIINYWLKQGIPRHKLVVGMGMFGHTFRLASPTLTEPTDPSGGRGISGTYTNEPGFIAYYEVCKKILDENWVTKWSEEQAAPYAYSVSSMGWVSYDNVTSIQLKAKYIIDQKLGGAMIWSLDLDDFTGQNCGQGKYPLLSAINQVFRRPQRFPSFKLPKRCPATTTTTTTTAAPVEPFVTSSETGPVIPIPLPAPEDVAFCKGKSFGSYPDPEDCKFFYACLGAVQQRIGCEGNQYFNPDRGTCDDAGDNWDGTCPPSRPTQTTTKRVRVTAPPVRTRGTTRRPKPTRIRTTAPRLQTTTNPPTAYPFTCSGKRAGSHPDPFDCSGYYRCLGGGRLQHNKCRGVLHFNPKTKACDWPRNIKPPCTPAVMVTHPPTTPGSTVRTRAPSTPWRRPTTRRRIVTTRRRTLTPPQPTTTQEPPTAYPFSCSGKQLGSHADPYDCGKFYTCLGGLRMQRQQCLGGLHFNPKTGFCDWAFNIRPPCVTAIMVTYPPTTPGPTRATTPKPVRIRPTPKSLGGRRTTARPVYGVQTTLTTPIRPTAYPFTCDGKATGRYADPFDCKSFYICVFQTMKKYLCRGNLIFNPETRACDWPQNTNCVPAIMVTLPPTEANKVTKKYVSSTPREKVTFYKPIQQRTTTKVEQTTPVTTVQPTAYPFTCVGKTTGYYPDPFDCESFYFCIGSSQRHMKCRTPLKFNKDNGACDWAFKVNCVEAKLVPRPTTDAPPSTRAASSAAATTTRPYREGKITVTKPTMPYPSVTETTMTRPTAYPFTCQGKPSGRHADPFDCASFYLCLFGSARHLSCGRGLVFSPKNQSCDWPDRVKCTPAVLVTRPPTTTHRPVESQGPVRQTTNGPRTGAVIPTKDLTKTTTPEQSTESTRPKVTAYPFTCEGKRNGRFADPFDCSMYYLCIGGKGRHLQCMGNLKFNREIGSCDWHFNAKCTEAEMVTHPYSSSSPVAGVTMSSQKPQRKTSTKRQQPAWTERQKTTTKPTLGPRPTAYPFTCKGKSIGHYADPFNCRSYYLCLSGGQRRHITCIKPLIFNPNNKACDWEFNYRCIPAIEVSPPTTEEPETTKPVTTTSVKKEKETTLRLSTTAQTEATFASQPTAEAFTCEGKDDLARYRDPFDCSAYYFCVRGVGRRIRCMKPLHYNEAKLACDWPRYVNCVPAVLAKQISTTDGRRPKTTLGSTTQEPTITLKSTVVRTTLQSTVKAPTPTIVTTMSRTTTPVQPVLSTSESTTSAVTKIGSVTSASTTAVMTASIAPEPTKEATASASVKSQPTIKKTSATTSESSTSTVTTIESAPTTTVTTASITPELTKAASTAASVKSQLKTTSTSTTTSESATSAAPTTASPAFEGTSEATTTVSKTTAAKTSPTTSAPTTTASTTTVSTTSASTTTAAVTSQSTREATSTTSELKTPEPTTTVSEPTTPMATTASITTQTTTATSTTIKPTSSPATTSSTTLEPTTVAVTATSNPTTAADSSSASTKTIKQSVTPPVPQATFPSTSKATDRPFQCGNNIGIFADPADCSMFYLCTGKARRHVRCFGGLLFDPDTKACDRPSKVDCKN</sequence>
<evidence type="ECO:0000256" key="2">
    <source>
        <dbReference type="ARBA" id="ARBA00022669"/>
    </source>
</evidence>
<dbReference type="GO" id="GO:0004568">
    <property type="term" value="F:chitinase activity"/>
    <property type="evidence" value="ECO:0007669"/>
    <property type="project" value="TreeGrafter"/>
</dbReference>
<feature type="region of interest" description="Disordered" evidence="8">
    <location>
        <begin position="2009"/>
        <end position="2197"/>
    </location>
</feature>
<dbReference type="OrthoDB" id="73875at2759"/>
<feature type="domain" description="GH18" evidence="11">
    <location>
        <begin position="25"/>
        <end position="397"/>
    </location>
</feature>
<dbReference type="PROSITE" id="PS01095">
    <property type="entry name" value="GH18_1"/>
    <property type="match status" value="1"/>
</dbReference>
<dbReference type="RefSeq" id="XP_023929899.1">
    <property type="nucleotide sequence ID" value="XM_024074131.1"/>
</dbReference>
<proteinExistence type="inferred from homology"/>
<dbReference type="STRING" id="7574.A0A2R2MI59"/>
<dbReference type="GO" id="GO:0006032">
    <property type="term" value="P:chitin catabolic process"/>
    <property type="evidence" value="ECO:0007669"/>
    <property type="project" value="TreeGrafter"/>
</dbReference>
<dbReference type="InterPro" id="IPR011583">
    <property type="entry name" value="Chitinase_II/V-like_cat"/>
</dbReference>
<dbReference type="GO" id="GO:0008061">
    <property type="term" value="F:chitin binding"/>
    <property type="evidence" value="ECO:0007669"/>
    <property type="project" value="UniProtKB-KW"/>
</dbReference>
<gene>
    <name evidence="13" type="primary">LOC106153230</name>
</gene>
<feature type="compositionally biased region" description="Polar residues" evidence="8">
    <location>
        <begin position="1957"/>
        <end position="1967"/>
    </location>
</feature>
<evidence type="ECO:0000313" key="12">
    <source>
        <dbReference type="Proteomes" id="UP000085678"/>
    </source>
</evidence>
<dbReference type="PROSITE" id="PS51910">
    <property type="entry name" value="GH18_2"/>
    <property type="match status" value="2"/>
</dbReference>
<dbReference type="InterPro" id="IPR001223">
    <property type="entry name" value="Glyco_hydro18_cat"/>
</dbReference>
<feature type="region of interest" description="Disordered" evidence="8">
    <location>
        <begin position="1187"/>
        <end position="1213"/>
    </location>
</feature>
<feature type="domain" description="Chitin-binding type-2" evidence="10">
    <location>
        <begin position="1235"/>
        <end position="1291"/>
    </location>
</feature>
<dbReference type="PANTHER" id="PTHR11177:SF317">
    <property type="entry name" value="CHITINASE 12-RELATED"/>
    <property type="match status" value="1"/>
</dbReference>
<dbReference type="GO" id="GO:0005975">
    <property type="term" value="P:carbohydrate metabolic process"/>
    <property type="evidence" value="ECO:0007669"/>
    <property type="project" value="InterPro"/>
</dbReference>
<feature type="domain" description="Chitin-binding type-2" evidence="10">
    <location>
        <begin position="1002"/>
        <end position="1061"/>
    </location>
</feature>
<dbReference type="Gene3D" id="3.20.20.80">
    <property type="entry name" value="Glycosidases"/>
    <property type="match status" value="5"/>
</dbReference>
<feature type="domain" description="Chitin-binding type-2" evidence="10">
    <location>
        <begin position="1461"/>
        <end position="1517"/>
    </location>
</feature>
<protein>
    <submittedName>
        <fullName evidence="13">Probable chitinase 10</fullName>
    </submittedName>
</protein>
<dbReference type="InterPro" id="IPR002557">
    <property type="entry name" value="Chitin-bd_dom"/>
</dbReference>
<dbReference type="Pfam" id="PF01607">
    <property type="entry name" value="CBM_14"/>
    <property type="match status" value="10"/>
</dbReference>
<name>A0A2R2MI59_LINAN</name>
<feature type="domain" description="Chitin-binding type-2" evidence="10">
    <location>
        <begin position="1577"/>
        <end position="1633"/>
    </location>
</feature>
<dbReference type="SMART" id="SM00494">
    <property type="entry name" value="ChtBD2"/>
    <property type="match status" value="10"/>
</dbReference>
<feature type="compositionally biased region" description="Low complexity" evidence="8">
    <location>
        <begin position="2009"/>
        <end position="2094"/>
    </location>
</feature>
<accession>A0A2R2MI59</accession>
<keyword evidence="3 9" id="KW-0732">Signal</keyword>
<feature type="compositionally biased region" description="Low complexity" evidence="8">
    <location>
        <begin position="1410"/>
        <end position="1430"/>
    </location>
</feature>
<dbReference type="SUPFAM" id="SSF57625">
    <property type="entry name" value="Invertebrate chitin-binding proteins"/>
    <property type="match status" value="10"/>
</dbReference>
<dbReference type="Proteomes" id="UP000085678">
    <property type="component" value="Unplaced"/>
</dbReference>
<feature type="compositionally biased region" description="Polar residues" evidence="8">
    <location>
        <begin position="1642"/>
        <end position="1656"/>
    </location>
</feature>
<dbReference type="Gene3D" id="3.10.50.10">
    <property type="match status" value="2"/>
</dbReference>
<comment type="similarity">
    <text evidence="1">Belongs to the glycosyl hydrolase 18 family. Chitinase class II subfamily.</text>
</comment>
<keyword evidence="2" id="KW-0147">Chitin-binding</keyword>
<evidence type="ECO:0000259" key="10">
    <source>
        <dbReference type="PROSITE" id="PS50940"/>
    </source>
</evidence>
<evidence type="ECO:0000256" key="4">
    <source>
        <dbReference type="ARBA" id="ARBA00022801"/>
    </source>
</evidence>
<keyword evidence="4 7" id="KW-0378">Hydrolase</keyword>
<feature type="domain" description="Chitin-binding type-2" evidence="10">
    <location>
        <begin position="1690"/>
        <end position="1747"/>
    </location>
</feature>
<evidence type="ECO:0000256" key="7">
    <source>
        <dbReference type="RuleBase" id="RU000489"/>
    </source>
</evidence>
<feature type="compositionally biased region" description="Pro residues" evidence="8">
    <location>
        <begin position="429"/>
        <end position="439"/>
    </location>
</feature>
<evidence type="ECO:0000256" key="6">
    <source>
        <dbReference type="ARBA" id="ARBA00023295"/>
    </source>
</evidence>
<dbReference type="InterPro" id="IPR017853">
    <property type="entry name" value="GH"/>
</dbReference>
<evidence type="ECO:0000256" key="1">
    <source>
        <dbReference type="ARBA" id="ARBA00009121"/>
    </source>
</evidence>
<feature type="domain" description="Chitin-binding type-2" evidence="10">
    <location>
        <begin position="1118"/>
        <end position="1177"/>
    </location>
</feature>
<feature type="region of interest" description="Disordered" evidence="8">
    <location>
        <begin position="1410"/>
        <end position="1433"/>
    </location>
</feature>
<dbReference type="GO" id="GO:0005576">
    <property type="term" value="C:extracellular region"/>
    <property type="evidence" value="ECO:0007669"/>
    <property type="project" value="InterPro"/>
</dbReference>
<evidence type="ECO:0000256" key="5">
    <source>
        <dbReference type="ARBA" id="ARBA00023157"/>
    </source>
</evidence>
<dbReference type="SUPFAM" id="SSF54556">
    <property type="entry name" value="Chitinase insertion domain"/>
    <property type="match status" value="2"/>
</dbReference>
<evidence type="ECO:0000313" key="13">
    <source>
        <dbReference type="RefSeq" id="XP_023929899.1"/>
    </source>
</evidence>
<reference evidence="13" key="1">
    <citation type="submission" date="2025-08" db="UniProtKB">
        <authorList>
            <consortium name="RefSeq"/>
        </authorList>
    </citation>
    <scope>IDENTIFICATION</scope>
    <source>
        <tissue evidence="13">Gonads</tissue>
    </source>
</reference>
<feature type="domain" description="Chitin-binding type-2" evidence="10">
    <location>
        <begin position="2202"/>
        <end position="2257"/>
    </location>
</feature>
<feature type="region of interest" description="Disordered" evidence="8">
    <location>
        <begin position="1949"/>
        <end position="1992"/>
    </location>
</feature>
<feature type="compositionally biased region" description="Polar residues" evidence="8">
    <location>
        <begin position="2095"/>
        <end position="2104"/>
    </location>
</feature>
<dbReference type="PROSITE" id="PS50940">
    <property type="entry name" value="CHIT_BIND_II"/>
    <property type="match status" value="10"/>
</dbReference>
<dbReference type="SMART" id="SM00636">
    <property type="entry name" value="Glyco_18"/>
    <property type="match status" value="2"/>
</dbReference>